<feature type="compositionally biased region" description="Low complexity" evidence="1">
    <location>
        <begin position="1066"/>
        <end position="1088"/>
    </location>
</feature>
<protein>
    <submittedName>
        <fullName evidence="3">Uncharacterized protein LOC109091091</fullName>
    </submittedName>
</protein>
<dbReference type="OrthoDB" id="8942218at2759"/>
<organism evidence="3">
    <name type="scientific">Cyprinus carpio</name>
    <name type="common">Common carp</name>
    <dbReference type="NCBI Taxonomy" id="7962"/>
    <lineage>
        <taxon>Eukaryota</taxon>
        <taxon>Metazoa</taxon>
        <taxon>Chordata</taxon>
        <taxon>Craniata</taxon>
        <taxon>Vertebrata</taxon>
        <taxon>Euteleostomi</taxon>
        <taxon>Actinopterygii</taxon>
        <taxon>Neopterygii</taxon>
        <taxon>Teleostei</taxon>
        <taxon>Ostariophysi</taxon>
        <taxon>Cypriniformes</taxon>
        <taxon>Cyprinidae</taxon>
        <taxon>Cyprininae</taxon>
        <taxon>Cyprinus</taxon>
    </lineage>
</organism>
<dbReference type="AlphaFoldDB" id="A0A9Q9YWB2"/>
<dbReference type="InterPro" id="IPR046616">
    <property type="entry name" value="DUF6729"/>
</dbReference>
<feature type="region of interest" description="Disordered" evidence="1">
    <location>
        <begin position="933"/>
        <end position="979"/>
    </location>
</feature>
<feature type="region of interest" description="Disordered" evidence="1">
    <location>
        <begin position="1066"/>
        <end position="1106"/>
    </location>
</feature>
<sequence>MSKEACAGPSPSVETAKTPDLSHHQPPAELPSHWKDHLPPFQHEWIRNTLFKANPRTGKPELVSQLKLWWYPPQPPLINTQPPASPDLFFCRPLFLWMPLKMWLFPLVCGRPDCGKHRLTAAGLYRTVRKVLDIDGWYDLATEYLECKRCKKKYPAWSEDILGQLDMGHRSQFPALLTYRYSCDNRVLRMMRERTLGNSVTQLYKKLMEQHSEAWTQRVLQYLTACEPFTRSSLVQPPVFPDPPLLPALPKPKWLLAVYARDVLGRLHEVKAKITSVFGCVLKMDSTKKVTKKLAGAASGTAAWCTNVGNEHGQVLVSVLTAAEGHGLDPMAAGLMKRYREAGEAAPKVMYVDRDCCSQHGQSRVKIMFSEWDELVVRLDIWHFMRRFAAGVTTEAHPLYGIFMARLSTCIFQWDPEDVAALRSAKEGDLAAKNTGHISGKAVSARITRRELALHCRRRTRGVEETTRLIGSLIDQFDSADGKDTLGVPLLDHERIQQIWKEQRKHIQCIQDPENFPLYMKTGTLKKGGVELCCYRCARGSTSLESFHLHLNRFIPGTSASDAHFQAYLLEGLMRWNDDRMEDVIKGASSIRSYGSAMKEAVDQLSRTVLGKPWDERYRPPGAYTGELLGMEYLYSQTGKTLTPVLQNPEEEDRLVEEVDDQDLQDEGFEEASMEDITVPVLYEDDPCRDLGNSPSSLPLPQSPASLADVSLAEPSTSSGGEGQHLAPASSVLSQPSDTGGSVSGETQGAVIGPDGIAGWDKVQDLAGYLVGLREAPYLTDLQVTEVIQLWTALPDVDKQRVNYQPRHQPQLTHGRFKAPKRSGVTPGVESVKRCLIGHPGGPAQWPSTSRLVEAICMKLCALHKSPTKKAGVCTPRWSKILSDYHHIRELVLNSRRLMDETMIQLFELNQRTLIQWFQRQQKNQEMSVLAQGLTPPDPIDVADTQLPPPRKKLDDVPSTSGPKHQFILPPNREGQAPLLRPGRRPAAATRECPITPAPTAAGVVQPISAPGSLLGTLVLNPDMTVSMVIPSSGASTSGAGPAPPAPVSAAPCLLLVSAAPVSAGPVSAGPVSAAPVSAAPVSAAPVSRYTERNRRRRALDGKRSP</sequence>
<feature type="region of interest" description="Disordered" evidence="1">
    <location>
        <begin position="684"/>
        <end position="750"/>
    </location>
</feature>
<proteinExistence type="predicted"/>
<gene>
    <name evidence="3" type="primary">LOC109091091</name>
</gene>
<dbReference type="PANTHER" id="PTHR24401">
    <property type="entry name" value="SI:CH211-243P7.3-RELATED"/>
    <property type="match status" value="1"/>
</dbReference>
<evidence type="ECO:0000256" key="1">
    <source>
        <dbReference type="SAM" id="MobiDB-lite"/>
    </source>
</evidence>
<feature type="compositionally biased region" description="Low complexity" evidence="1">
    <location>
        <begin position="694"/>
        <end position="708"/>
    </location>
</feature>
<feature type="domain" description="DUF6729" evidence="2">
    <location>
        <begin position="34"/>
        <end position="264"/>
    </location>
</feature>
<feature type="region of interest" description="Disordered" evidence="1">
    <location>
        <begin position="1"/>
        <end position="33"/>
    </location>
</feature>
<dbReference type="RefSeq" id="XP_042627584.1">
    <property type="nucleotide sequence ID" value="XM_042771650.1"/>
</dbReference>
<feature type="compositionally biased region" description="Polar residues" evidence="1">
    <location>
        <begin position="731"/>
        <end position="747"/>
    </location>
</feature>
<evidence type="ECO:0000313" key="3">
    <source>
        <dbReference type="RefSeq" id="XP_042627584.1"/>
    </source>
</evidence>
<evidence type="ECO:0000259" key="2">
    <source>
        <dbReference type="Pfam" id="PF20499"/>
    </source>
</evidence>
<dbReference type="Pfam" id="PF20499">
    <property type="entry name" value="DUF6729"/>
    <property type="match status" value="1"/>
</dbReference>
<reference evidence="3" key="1">
    <citation type="submission" date="2025-08" db="UniProtKB">
        <authorList>
            <consortium name="RefSeq"/>
        </authorList>
    </citation>
    <scope>IDENTIFICATION</scope>
    <source>
        <tissue evidence="3">Muscle</tissue>
    </source>
</reference>
<dbReference type="KEGG" id="ccar:109091091"/>
<accession>A0A9Q9YWB2</accession>
<dbReference type="Proteomes" id="UP001155660">
    <property type="component" value="Chromosome A15"/>
</dbReference>
<dbReference type="GeneID" id="109091091"/>
<dbReference type="PANTHER" id="PTHR24401:SF29">
    <property type="entry name" value="SI:CH211-243P7.3-RELATED"/>
    <property type="match status" value="1"/>
</dbReference>
<name>A0A9Q9YWB2_CYPCA</name>